<accession>A0ABN8HAA4</accession>
<organism evidence="1 2">
    <name type="scientific">Paenibacillus allorhizoplanae</name>
    <dbReference type="NCBI Taxonomy" id="2905648"/>
    <lineage>
        <taxon>Bacteria</taxon>
        <taxon>Bacillati</taxon>
        <taxon>Bacillota</taxon>
        <taxon>Bacilli</taxon>
        <taxon>Bacillales</taxon>
        <taxon>Paenibacillaceae</taxon>
        <taxon>Paenibacillus</taxon>
    </lineage>
</organism>
<evidence type="ECO:0008006" key="3">
    <source>
        <dbReference type="Google" id="ProtNLM"/>
    </source>
</evidence>
<dbReference type="InterPro" id="IPR038666">
    <property type="entry name" value="SSP1_head-tail_sf"/>
</dbReference>
<dbReference type="Gene3D" id="2.40.10.270">
    <property type="entry name" value="Bacteriophage SPP1 head-tail adaptor protein"/>
    <property type="match status" value="1"/>
</dbReference>
<dbReference type="Proteomes" id="UP000838821">
    <property type="component" value="Unassembled WGS sequence"/>
</dbReference>
<sequence>MIEAGKLRHVVTIKYLKPTKSSFGGDNTQEWLDFLTVRASKEPLIGKEYFNAAAVQSLVQVKFRSRYKPGITNAMRIHHGEEVYEILSVINVQSLNKELLFYCKLVI</sequence>
<keyword evidence="2" id="KW-1185">Reference proteome</keyword>
<gene>
    <name evidence="1" type="ORF">PAECIP111891_06723</name>
</gene>
<dbReference type="RefSeq" id="WP_236293091.1">
    <property type="nucleotide sequence ID" value="NZ_CAKMMW010000038.1"/>
</dbReference>
<dbReference type="InterPro" id="IPR008767">
    <property type="entry name" value="Phage_SPP1_head-tail_adaptor"/>
</dbReference>
<evidence type="ECO:0000313" key="1">
    <source>
        <dbReference type="EMBL" id="CAH1230688.1"/>
    </source>
</evidence>
<dbReference type="EMBL" id="CAKMMW010000038">
    <property type="protein sequence ID" value="CAH1230688.1"/>
    <property type="molecule type" value="Genomic_DNA"/>
</dbReference>
<proteinExistence type="predicted"/>
<protein>
    <recommendedName>
        <fullName evidence="3">Head-tail adaptor protein</fullName>
    </recommendedName>
</protein>
<reference evidence="1" key="1">
    <citation type="submission" date="2022-01" db="EMBL/GenBank/DDBJ databases">
        <authorList>
            <person name="Criscuolo A."/>
        </authorList>
    </citation>
    <scope>NUCLEOTIDE SEQUENCE</scope>
    <source>
        <strain evidence="1">CIP111891</strain>
    </source>
</reference>
<name>A0ABN8HAA4_9BACL</name>
<comment type="caution">
    <text evidence="1">The sequence shown here is derived from an EMBL/GenBank/DDBJ whole genome shotgun (WGS) entry which is preliminary data.</text>
</comment>
<dbReference type="Pfam" id="PF05521">
    <property type="entry name" value="Phage_HCP"/>
    <property type="match status" value="1"/>
</dbReference>
<evidence type="ECO:0000313" key="2">
    <source>
        <dbReference type="Proteomes" id="UP000838821"/>
    </source>
</evidence>
<dbReference type="NCBIfam" id="TIGR01563">
    <property type="entry name" value="gp16_SPP1"/>
    <property type="match status" value="1"/>
</dbReference>